<dbReference type="InterPro" id="IPR015168">
    <property type="entry name" value="SsuA/THI5"/>
</dbReference>
<dbReference type="EMBL" id="CACVAP010000072">
    <property type="protein sequence ID" value="CAA6813588.1"/>
    <property type="molecule type" value="Genomic_DNA"/>
</dbReference>
<dbReference type="Pfam" id="PF09084">
    <property type="entry name" value="NMT1"/>
    <property type="match status" value="1"/>
</dbReference>
<protein>
    <recommendedName>
        <fullName evidence="10">Thiamine pyrimidine synthase</fullName>
    </recommendedName>
</protein>
<reference evidence="13" key="1">
    <citation type="submission" date="2020-01" db="EMBL/GenBank/DDBJ databases">
        <authorList>
            <person name="Meier V. D."/>
            <person name="Meier V D."/>
        </authorList>
    </citation>
    <scope>NUCLEOTIDE SEQUENCE</scope>
    <source>
        <strain evidence="13">HLG_WM_MAG_06</strain>
    </source>
</reference>
<evidence type="ECO:0000256" key="2">
    <source>
        <dbReference type="ARBA" id="ARBA00004948"/>
    </source>
</evidence>
<keyword evidence="9" id="KW-0408">Iron</keyword>
<dbReference type="GO" id="GO:0046872">
    <property type="term" value="F:metal ion binding"/>
    <property type="evidence" value="ECO:0007669"/>
    <property type="project" value="UniProtKB-KW"/>
</dbReference>
<evidence type="ECO:0000259" key="12">
    <source>
        <dbReference type="Pfam" id="PF09084"/>
    </source>
</evidence>
<keyword evidence="8" id="KW-0784">Thiamine biosynthesis</keyword>
<dbReference type="InterPro" id="IPR027939">
    <property type="entry name" value="NMT1/THI5"/>
</dbReference>
<keyword evidence="6" id="KW-0479">Metal-binding</keyword>
<proteinExistence type="inferred from homology"/>
<evidence type="ECO:0000256" key="5">
    <source>
        <dbReference type="ARBA" id="ARBA00022679"/>
    </source>
</evidence>
<evidence type="ECO:0000256" key="11">
    <source>
        <dbReference type="ARBA" id="ARBA00048179"/>
    </source>
</evidence>
<comment type="catalytic activity">
    <reaction evidence="11">
        <text>N(6)-(pyridoxal phosphate)-L-lysyl-[4-amino-5-hydroxymethyl-2-methylpyrimidine phosphate synthase] + L-histidyl-[4-amino-5-hydroxymethyl-2-methylpyrimidine phosphate synthase] + 2 Fe(3+) + 4 H2O = L-lysyl-[4-amino-5-hydroxymethyl-2-methylpyrimidine phosphate synthase] + (2S)-2-amino-5-hydroxy-4-oxopentanoyl-[4-amino-5-hydroxymethyl-2-methylpyrimidine phosphate synthase] + 4-amino-2-methyl-5-(phosphooxymethyl)pyrimidine + 3-oxopropanoate + 2 Fe(2+) + 2 H(+)</text>
        <dbReference type="Rhea" id="RHEA:65756"/>
        <dbReference type="Rhea" id="RHEA-COMP:16892"/>
        <dbReference type="Rhea" id="RHEA-COMP:16893"/>
        <dbReference type="Rhea" id="RHEA-COMP:16894"/>
        <dbReference type="Rhea" id="RHEA-COMP:16895"/>
        <dbReference type="ChEBI" id="CHEBI:15377"/>
        <dbReference type="ChEBI" id="CHEBI:15378"/>
        <dbReference type="ChEBI" id="CHEBI:29033"/>
        <dbReference type="ChEBI" id="CHEBI:29034"/>
        <dbReference type="ChEBI" id="CHEBI:29969"/>
        <dbReference type="ChEBI" id="CHEBI:29979"/>
        <dbReference type="ChEBI" id="CHEBI:33190"/>
        <dbReference type="ChEBI" id="CHEBI:58354"/>
        <dbReference type="ChEBI" id="CHEBI:143915"/>
        <dbReference type="ChEBI" id="CHEBI:157692"/>
    </reaction>
    <physiologicalReaction direction="left-to-right" evidence="11">
        <dbReference type="Rhea" id="RHEA:65757"/>
    </physiologicalReaction>
</comment>
<accession>A0A6S6TAH6</accession>
<evidence type="ECO:0000256" key="3">
    <source>
        <dbReference type="ARBA" id="ARBA00009406"/>
    </source>
</evidence>
<comment type="function">
    <text evidence="1">Responsible for the formation of the pyrimidine heterocycle in the thiamine biosynthesis pathway. Catalyzes the formation of hydroxymethylpyrimidine phosphate (HMP-P) from histidine and pyridoxal phosphate (PLP). The protein uses PLP and the active site histidine to form HMP-P, generating an inactive enzyme. The enzyme can only undergo a single turnover, which suggests it is a suicide enzyme.</text>
</comment>
<evidence type="ECO:0000256" key="6">
    <source>
        <dbReference type="ARBA" id="ARBA00022723"/>
    </source>
</evidence>
<evidence type="ECO:0000256" key="4">
    <source>
        <dbReference type="ARBA" id="ARBA00011738"/>
    </source>
</evidence>
<name>A0A6S6TAH6_9BACT</name>
<feature type="domain" description="SsuA/THI5-like" evidence="12">
    <location>
        <begin position="36"/>
        <end position="242"/>
    </location>
</feature>
<dbReference type="GO" id="GO:0016740">
    <property type="term" value="F:transferase activity"/>
    <property type="evidence" value="ECO:0007669"/>
    <property type="project" value="UniProtKB-KW"/>
</dbReference>
<keyword evidence="7" id="KW-0663">Pyridoxal phosphate</keyword>
<keyword evidence="5" id="KW-0808">Transferase</keyword>
<evidence type="ECO:0000256" key="8">
    <source>
        <dbReference type="ARBA" id="ARBA00022977"/>
    </source>
</evidence>
<comment type="similarity">
    <text evidence="3">Belongs to the NMT1/THI5 family.</text>
</comment>
<dbReference type="PANTHER" id="PTHR31528">
    <property type="entry name" value="4-AMINO-5-HYDROXYMETHYL-2-METHYLPYRIMIDINE PHOSPHATE SYNTHASE THI11-RELATED"/>
    <property type="match status" value="1"/>
</dbReference>
<dbReference type="SUPFAM" id="SSF53850">
    <property type="entry name" value="Periplasmic binding protein-like II"/>
    <property type="match status" value="1"/>
</dbReference>
<dbReference type="Gene3D" id="3.40.190.10">
    <property type="entry name" value="Periplasmic binding protein-like II"/>
    <property type="match status" value="2"/>
</dbReference>
<gene>
    <name evidence="13" type="ORF">HELGO_WM19785</name>
</gene>
<evidence type="ECO:0000256" key="7">
    <source>
        <dbReference type="ARBA" id="ARBA00022898"/>
    </source>
</evidence>
<comment type="pathway">
    <text evidence="2">Cofactor biosynthesis; thiamine diphosphate biosynthesis.</text>
</comment>
<comment type="subunit">
    <text evidence="4">Homodimer.</text>
</comment>
<organism evidence="13">
    <name type="scientific">uncultured Sulfurovum sp</name>
    <dbReference type="NCBI Taxonomy" id="269237"/>
    <lineage>
        <taxon>Bacteria</taxon>
        <taxon>Pseudomonadati</taxon>
        <taxon>Campylobacterota</taxon>
        <taxon>Epsilonproteobacteria</taxon>
        <taxon>Campylobacterales</taxon>
        <taxon>Sulfurovaceae</taxon>
        <taxon>Sulfurovum</taxon>
        <taxon>environmental samples</taxon>
    </lineage>
</organism>
<evidence type="ECO:0000256" key="9">
    <source>
        <dbReference type="ARBA" id="ARBA00023004"/>
    </source>
</evidence>
<dbReference type="AlphaFoldDB" id="A0A6S6TAH6"/>
<sequence>MIKRLIFTLYAIHLFCTTLWSSPLEKVSLQLKWKYQFQFAGFIMATEKGFYEEVGLDVKLKEFKANLNVINEVLTEESTFGIDDSQLIYYRLQGKPLVGLMTILQTSPVMFLALKESGFTNIKDLDGKRLEITNNSTLNISTQALLRAFHINTLKTSPTFHLDRLINHEVDAMVAYDSNEPYALKKLGYEPQVFSPMDYGFNFYGDILFTTEKTIQEDPQLVKRMHDASKKGWEYAFTHRDETIDIILKKYNTQKHSRESLENEAKVLKKHSNEEHEFSFLDHDKVEAIAKAFAILFPSKYDLST</sequence>
<evidence type="ECO:0000313" key="13">
    <source>
        <dbReference type="EMBL" id="CAA6813588.1"/>
    </source>
</evidence>
<evidence type="ECO:0000256" key="1">
    <source>
        <dbReference type="ARBA" id="ARBA00003469"/>
    </source>
</evidence>
<dbReference type="PANTHER" id="PTHR31528:SF1">
    <property type="entry name" value="4-AMINO-5-HYDROXYMETHYL-2-METHYLPYRIMIDINE PHOSPHATE SYNTHASE THI11-RELATED"/>
    <property type="match status" value="1"/>
</dbReference>
<dbReference type="GO" id="GO:0009228">
    <property type="term" value="P:thiamine biosynthetic process"/>
    <property type="evidence" value="ECO:0007669"/>
    <property type="project" value="UniProtKB-KW"/>
</dbReference>
<evidence type="ECO:0000256" key="10">
    <source>
        <dbReference type="ARBA" id="ARBA00033171"/>
    </source>
</evidence>